<organism evidence="2 3">
    <name type="scientific">Streptomyces wuyuanensis</name>
    <dbReference type="NCBI Taxonomy" id="1196353"/>
    <lineage>
        <taxon>Bacteria</taxon>
        <taxon>Bacillati</taxon>
        <taxon>Actinomycetota</taxon>
        <taxon>Actinomycetes</taxon>
        <taxon>Kitasatosporales</taxon>
        <taxon>Streptomycetaceae</taxon>
        <taxon>Streptomyces</taxon>
    </lineage>
</organism>
<dbReference type="Proteomes" id="UP000199063">
    <property type="component" value="Unassembled WGS sequence"/>
</dbReference>
<accession>A0A1G9SQF3</accession>
<sequence length="141" mass="15461">MSAGRTGGKGETVSDENDKENESPAYRSGRLWGALHTLRVLGGVPMKGKLAHDSRLRMAERQPGLHIPRQLNKATKHLVAARRRGARHGKAADEVLKAVLESIPGDGGFPQTYDAAQRKEFRDGFRAQKGTYAAAYRALLR</sequence>
<evidence type="ECO:0000256" key="1">
    <source>
        <dbReference type="SAM" id="MobiDB-lite"/>
    </source>
</evidence>
<reference evidence="3" key="1">
    <citation type="submission" date="2016-10" db="EMBL/GenBank/DDBJ databases">
        <authorList>
            <person name="Varghese N."/>
            <person name="Submissions S."/>
        </authorList>
    </citation>
    <scope>NUCLEOTIDE SEQUENCE [LARGE SCALE GENOMIC DNA]</scope>
    <source>
        <strain evidence="3">CGMCC 4.7042</strain>
    </source>
</reference>
<dbReference type="EMBL" id="FNHI01000007">
    <property type="protein sequence ID" value="SDM37686.1"/>
    <property type="molecule type" value="Genomic_DNA"/>
</dbReference>
<evidence type="ECO:0000313" key="3">
    <source>
        <dbReference type="Proteomes" id="UP000199063"/>
    </source>
</evidence>
<feature type="region of interest" description="Disordered" evidence="1">
    <location>
        <begin position="1"/>
        <end position="25"/>
    </location>
</feature>
<keyword evidence="3" id="KW-1185">Reference proteome</keyword>
<protein>
    <submittedName>
        <fullName evidence="2">CRISPR-associated protein (Cas_Csd1)</fullName>
    </submittedName>
</protein>
<evidence type="ECO:0000313" key="2">
    <source>
        <dbReference type="EMBL" id="SDM37686.1"/>
    </source>
</evidence>
<proteinExistence type="predicted"/>
<dbReference type="AlphaFoldDB" id="A0A1G9SQF3"/>
<feature type="compositionally biased region" description="Gly residues" evidence="1">
    <location>
        <begin position="1"/>
        <end position="10"/>
    </location>
</feature>
<name>A0A1G9SQF3_9ACTN</name>
<gene>
    <name evidence="2" type="ORF">SAMN05444921_107167</name>
</gene>